<protein>
    <recommendedName>
        <fullName evidence="3">Single domain-containing protein</fullName>
    </recommendedName>
</protein>
<dbReference type="SMART" id="SM01318">
    <property type="entry name" value="SVWC"/>
    <property type="match status" value="1"/>
</dbReference>
<keyword evidence="2" id="KW-0964">Secreted</keyword>
<comment type="subcellular location">
    <subcellularLocation>
        <location evidence="1">Secreted</location>
    </subcellularLocation>
</comment>
<evidence type="ECO:0000256" key="2">
    <source>
        <dbReference type="ARBA" id="ARBA00022525"/>
    </source>
</evidence>
<dbReference type="Pfam" id="PF15430">
    <property type="entry name" value="SVWC"/>
    <property type="match status" value="1"/>
</dbReference>
<evidence type="ECO:0000256" key="1">
    <source>
        <dbReference type="ARBA" id="ARBA00004613"/>
    </source>
</evidence>
<proteinExistence type="evidence at transcript level"/>
<dbReference type="GO" id="GO:0005576">
    <property type="term" value="C:extracellular region"/>
    <property type="evidence" value="ECO:0007669"/>
    <property type="project" value="UniProtKB-SubCell"/>
</dbReference>
<evidence type="ECO:0000259" key="3">
    <source>
        <dbReference type="SMART" id="SM01318"/>
    </source>
</evidence>
<feature type="domain" description="Single" evidence="3">
    <location>
        <begin position="28"/>
        <end position="92"/>
    </location>
</feature>
<reference evidence="4" key="1">
    <citation type="submission" date="2013-11" db="EMBL/GenBank/DDBJ databases">
        <authorList>
            <person name="Thropp P.A."/>
            <person name="Correa S.M."/>
            <person name="Garb J.E."/>
            <person name="Binford G.J."/>
        </authorList>
    </citation>
    <scope>NUCLEOTIDE SEQUENCE</scope>
    <source>
        <tissue evidence="4">Venom gland</tissue>
    </source>
</reference>
<dbReference type="EMBL" id="KF860693">
    <property type="protein sequence ID" value="AIW62608.1"/>
    <property type="molecule type" value="mRNA"/>
</dbReference>
<dbReference type="AlphaFoldDB" id="A0A0A0VCJ0"/>
<reference evidence="4" key="2">
    <citation type="journal article" date="2014" name="J. Proteome Res.">
        <title>Spit and venom from scytodes spiders: a diverse and distinct cocktail.</title>
        <authorList>
            <person name="Zobel-Thropp P.A."/>
            <person name="Correa S.M."/>
            <person name="Garb J.E."/>
            <person name="Binford G.J."/>
        </authorList>
    </citation>
    <scope>NUCLEOTIDE SEQUENCE</scope>
    <source>
        <tissue evidence="4">Venom gland</tissue>
    </source>
</reference>
<accession>A0A0A0VCJ0</accession>
<feature type="non-terminal residue" evidence="4">
    <location>
        <position position="1"/>
    </location>
</feature>
<name>A0A0A0VCJ0_SCYTH</name>
<sequence>CLFVCVVLVAIAETNVIQKRGQQEVAGCTVDDHFFEVGQTYDAIDPCATIKCIEPNTWVGYLCLKPECPGAYNITQGQLDKNYPLCCEKIECMNY</sequence>
<evidence type="ECO:0000313" key="4">
    <source>
        <dbReference type="EMBL" id="AIW62608.1"/>
    </source>
</evidence>
<dbReference type="InterPro" id="IPR029277">
    <property type="entry name" value="SVWC_dom"/>
</dbReference>
<organism evidence="4">
    <name type="scientific">Scytodes thoracica</name>
    <name type="common">Spitting spider</name>
    <name type="synonym">Aranea thoracica</name>
    <dbReference type="NCBI Taxonomy" id="1112478"/>
    <lineage>
        <taxon>Eukaryota</taxon>
        <taxon>Metazoa</taxon>
        <taxon>Ecdysozoa</taxon>
        <taxon>Arthropoda</taxon>
        <taxon>Chelicerata</taxon>
        <taxon>Arachnida</taxon>
        <taxon>Araneae</taxon>
        <taxon>Araneomorphae</taxon>
        <taxon>Haplogynae</taxon>
        <taxon>Scytodoidea</taxon>
        <taxon>Scytodidae</taxon>
        <taxon>Scytodes</taxon>
    </lineage>
</organism>